<keyword evidence="4" id="KW-1185">Reference proteome</keyword>
<feature type="region of interest" description="Disordered" evidence="2">
    <location>
        <begin position="1"/>
        <end position="71"/>
    </location>
</feature>
<gene>
    <name evidence="3" type="ORF">TM35_000014330</name>
</gene>
<dbReference type="OrthoDB" id="251477at2759"/>
<feature type="compositionally biased region" description="Polar residues" evidence="2">
    <location>
        <begin position="32"/>
        <end position="45"/>
    </location>
</feature>
<dbReference type="Proteomes" id="UP000192257">
    <property type="component" value="Unassembled WGS sequence"/>
</dbReference>
<evidence type="ECO:0000313" key="4">
    <source>
        <dbReference type="Proteomes" id="UP000192257"/>
    </source>
</evidence>
<keyword evidence="1" id="KW-0175">Coiled coil</keyword>
<dbReference type="EMBL" id="NBCO01000001">
    <property type="protein sequence ID" value="ORC93556.1"/>
    <property type="molecule type" value="Genomic_DNA"/>
</dbReference>
<proteinExistence type="predicted"/>
<protein>
    <submittedName>
        <fullName evidence="3">Uncharacterized protein</fullName>
    </submittedName>
</protein>
<comment type="caution">
    <text evidence="3">The sequence shown here is derived from an EMBL/GenBank/DDBJ whole genome shotgun (WGS) entry which is preliminary data.</text>
</comment>
<name>A0A1X0P9G8_9TRYP</name>
<feature type="coiled-coil region" evidence="1">
    <location>
        <begin position="143"/>
        <end position="292"/>
    </location>
</feature>
<accession>A0A1X0P9G8</accession>
<evidence type="ECO:0000256" key="1">
    <source>
        <dbReference type="SAM" id="Coils"/>
    </source>
</evidence>
<evidence type="ECO:0000256" key="2">
    <source>
        <dbReference type="SAM" id="MobiDB-lite"/>
    </source>
</evidence>
<dbReference type="RefSeq" id="XP_028887622.1">
    <property type="nucleotide sequence ID" value="XM_029021114.1"/>
</dbReference>
<organism evidence="3 4">
    <name type="scientific">Trypanosoma theileri</name>
    <dbReference type="NCBI Taxonomy" id="67003"/>
    <lineage>
        <taxon>Eukaryota</taxon>
        <taxon>Discoba</taxon>
        <taxon>Euglenozoa</taxon>
        <taxon>Kinetoplastea</taxon>
        <taxon>Metakinetoplastina</taxon>
        <taxon>Trypanosomatida</taxon>
        <taxon>Trypanosomatidae</taxon>
        <taxon>Trypanosoma</taxon>
    </lineage>
</organism>
<dbReference type="AlphaFoldDB" id="A0A1X0P9G8"/>
<reference evidence="3 4" key="1">
    <citation type="submission" date="2017-03" db="EMBL/GenBank/DDBJ databases">
        <title>An alternative strategy for trypanosome survival in the mammalian bloodstream revealed through genome and transcriptome analysis of the ubiquitous bovine parasite Trypanosoma (Megatrypanum) theileri.</title>
        <authorList>
            <person name="Kelly S."/>
            <person name="Ivens A."/>
            <person name="Mott A."/>
            <person name="O'Neill E."/>
            <person name="Emms D."/>
            <person name="Macleod O."/>
            <person name="Voorheis P."/>
            <person name="Matthews J."/>
            <person name="Matthews K."/>
            <person name="Carrington M."/>
        </authorList>
    </citation>
    <scope>NUCLEOTIDE SEQUENCE [LARGE SCALE GENOMIC DNA]</scope>
    <source>
        <strain evidence="3">Edinburgh</strain>
    </source>
</reference>
<sequence>MPPLSQSQHKPRTPWGQSSTVISTNRQRERPQTTATVLSSRTPNVQPRDGRGVKSIPQQKESLQTKTKKKTEYEEKYEEALAQLALLQQKLEQQTLVSMQLERNVLEYYYTNAISFEDYDGERVPQQNSLSHHYYFTSLISKARRERRERRAREEKILQEEKRRVQSLVEDIQTRILHGTLAEERIQVEEAEKELKTLQQHLAEKLDDGKACQVSLLEELNRQKELQQEYIDCEKKIQKMEEVKEQQMMNVDATRVQLEKQREELVVAQAELRKREDVVAELRETIVRLTRKRKQRE</sequence>
<evidence type="ECO:0000313" key="3">
    <source>
        <dbReference type="EMBL" id="ORC93556.1"/>
    </source>
</evidence>
<dbReference type="GeneID" id="39980894"/>
<feature type="compositionally biased region" description="Polar residues" evidence="2">
    <location>
        <begin position="15"/>
        <end position="25"/>
    </location>
</feature>
<dbReference type="VEuPathDB" id="TriTrypDB:TM35_000014330"/>